<proteinExistence type="predicted"/>
<evidence type="ECO:0000313" key="8">
    <source>
        <dbReference type="Proteomes" id="UP000789508"/>
    </source>
</evidence>
<sequence>TVVSCLTSGNRQWSWRDSNKIEQKNEDNNITTNGKRKDNDPPEDTINRKTKKAKSQRFVTDETADLNTRKPETNQDFERALLGSPNSSVLWLQYLAHQIGMGEIQKAREIGARALETINQVEETERMNVHKALISLEVQFGSEEDVARVFTSALQVCNAKPLYFALADDYEVHGKIKAAEETYRNMMKKFPEDLEVCSKFGLFLFQQGKNEIARELHKTCLKRFEKRDQIQITTKFATMEFKHGEAERGRTIFERLVQDNRKRSDIWSVWIDMEIKILSEDTNKNNNTNIEKVRALFERVTAITFSSKVMKFLLNKWMKFEEEFGTLEYIEKVKLKAINYVDSKRIERV</sequence>
<evidence type="ECO:0000256" key="2">
    <source>
        <dbReference type="ARBA" id="ARBA00022552"/>
    </source>
</evidence>
<dbReference type="PANTHER" id="PTHR23270:SF10">
    <property type="entry name" value="PROTEIN RRP5 HOMOLOG"/>
    <property type="match status" value="1"/>
</dbReference>
<keyword evidence="2" id="KW-0698">rRNA processing</keyword>
<dbReference type="Proteomes" id="UP000789508">
    <property type="component" value="Unassembled WGS sequence"/>
</dbReference>
<feature type="domain" description="Pre-mRNA-splicing factor Syf1/CRNKL1-like C-terminal HAT-repeats" evidence="6">
    <location>
        <begin position="149"/>
        <end position="285"/>
    </location>
</feature>
<feature type="non-terminal residue" evidence="7">
    <location>
        <position position="349"/>
    </location>
</feature>
<dbReference type="SMART" id="SM00386">
    <property type="entry name" value="HAT"/>
    <property type="match status" value="6"/>
</dbReference>
<feature type="region of interest" description="Disordered" evidence="5">
    <location>
        <begin position="22"/>
        <end position="69"/>
    </location>
</feature>
<comment type="caution">
    <text evidence="7">The sequence shown here is derived from an EMBL/GenBank/DDBJ whole genome shotgun (WGS) entry which is preliminary data.</text>
</comment>
<dbReference type="Gene3D" id="1.25.40.10">
    <property type="entry name" value="Tetratricopeptide repeat domain"/>
    <property type="match status" value="1"/>
</dbReference>
<dbReference type="GO" id="GO:0032040">
    <property type="term" value="C:small-subunit processome"/>
    <property type="evidence" value="ECO:0007669"/>
    <property type="project" value="TreeGrafter"/>
</dbReference>
<dbReference type="Pfam" id="PF23231">
    <property type="entry name" value="HAT_Syf1_CNRKL1_C"/>
    <property type="match status" value="1"/>
</dbReference>
<dbReference type="GO" id="GO:0003723">
    <property type="term" value="F:RNA binding"/>
    <property type="evidence" value="ECO:0007669"/>
    <property type="project" value="TreeGrafter"/>
</dbReference>
<evidence type="ECO:0000256" key="5">
    <source>
        <dbReference type="SAM" id="MobiDB-lite"/>
    </source>
</evidence>
<dbReference type="InterPro" id="IPR011990">
    <property type="entry name" value="TPR-like_helical_dom_sf"/>
</dbReference>
<keyword evidence="8" id="KW-1185">Reference proteome</keyword>
<dbReference type="GO" id="GO:0006364">
    <property type="term" value="P:rRNA processing"/>
    <property type="evidence" value="ECO:0007669"/>
    <property type="project" value="UniProtKB-KW"/>
</dbReference>
<keyword evidence="4" id="KW-0539">Nucleus</keyword>
<evidence type="ECO:0000256" key="3">
    <source>
        <dbReference type="ARBA" id="ARBA00022737"/>
    </source>
</evidence>
<accession>A0A9N9F7I3</accession>
<comment type="subcellular location">
    <subcellularLocation>
        <location evidence="1">Nucleus</location>
    </subcellularLocation>
</comment>
<keyword evidence="3" id="KW-0677">Repeat</keyword>
<dbReference type="EMBL" id="CAJVPS010000905">
    <property type="protein sequence ID" value="CAG8514945.1"/>
    <property type="molecule type" value="Genomic_DNA"/>
</dbReference>
<name>A0A9N9F7I3_9GLOM</name>
<evidence type="ECO:0000313" key="7">
    <source>
        <dbReference type="EMBL" id="CAG8514945.1"/>
    </source>
</evidence>
<evidence type="ECO:0000256" key="4">
    <source>
        <dbReference type="ARBA" id="ARBA00023242"/>
    </source>
</evidence>
<dbReference type="AlphaFoldDB" id="A0A9N9F7I3"/>
<dbReference type="SUPFAM" id="SSF48452">
    <property type="entry name" value="TPR-like"/>
    <property type="match status" value="2"/>
</dbReference>
<reference evidence="7" key="1">
    <citation type="submission" date="2021-06" db="EMBL/GenBank/DDBJ databases">
        <authorList>
            <person name="Kallberg Y."/>
            <person name="Tangrot J."/>
            <person name="Rosling A."/>
        </authorList>
    </citation>
    <scope>NUCLEOTIDE SEQUENCE</scope>
    <source>
        <strain evidence="7">FL130A</strain>
    </source>
</reference>
<evidence type="ECO:0000256" key="1">
    <source>
        <dbReference type="ARBA" id="ARBA00004123"/>
    </source>
</evidence>
<gene>
    <name evidence="7" type="ORF">ALEPTO_LOCUS4167</name>
</gene>
<dbReference type="InterPro" id="IPR045209">
    <property type="entry name" value="Rrp5"/>
</dbReference>
<dbReference type="InterPro" id="IPR003107">
    <property type="entry name" value="HAT"/>
</dbReference>
<organism evidence="7 8">
    <name type="scientific">Ambispora leptoticha</name>
    <dbReference type="NCBI Taxonomy" id="144679"/>
    <lineage>
        <taxon>Eukaryota</taxon>
        <taxon>Fungi</taxon>
        <taxon>Fungi incertae sedis</taxon>
        <taxon>Mucoromycota</taxon>
        <taxon>Glomeromycotina</taxon>
        <taxon>Glomeromycetes</taxon>
        <taxon>Archaeosporales</taxon>
        <taxon>Ambisporaceae</taxon>
        <taxon>Ambispora</taxon>
    </lineage>
</organism>
<dbReference type="PANTHER" id="PTHR23270">
    <property type="entry name" value="PROGRAMMED CELL DEATH PROTEIN 11 PRE-RRNA PROCESSING PROTEIN RRP5"/>
    <property type="match status" value="1"/>
</dbReference>
<protein>
    <submittedName>
        <fullName evidence="7">3637_t:CDS:1</fullName>
    </submittedName>
</protein>
<evidence type="ECO:0000259" key="6">
    <source>
        <dbReference type="Pfam" id="PF23231"/>
    </source>
</evidence>
<dbReference type="OrthoDB" id="412781at2759"/>
<dbReference type="InterPro" id="IPR055430">
    <property type="entry name" value="HAT_Syf1_CNRKL1_C"/>
</dbReference>